<evidence type="ECO:0000313" key="1">
    <source>
        <dbReference type="EMBL" id="HIW80822.1"/>
    </source>
</evidence>
<dbReference type="PANTHER" id="PTHR18901">
    <property type="entry name" value="2-DEOXYGLUCOSE-6-PHOSPHATE PHOSPHATASE 2"/>
    <property type="match status" value="1"/>
</dbReference>
<evidence type="ECO:0000313" key="2">
    <source>
        <dbReference type="Proteomes" id="UP000824265"/>
    </source>
</evidence>
<dbReference type="EMBL" id="DXGH01000027">
    <property type="protein sequence ID" value="HIW80822.1"/>
    <property type="molecule type" value="Genomic_DNA"/>
</dbReference>
<dbReference type="Gene3D" id="3.40.50.1000">
    <property type="entry name" value="HAD superfamily/HAD-like"/>
    <property type="match status" value="1"/>
</dbReference>
<dbReference type="GO" id="GO:0016787">
    <property type="term" value="F:hydrolase activity"/>
    <property type="evidence" value="ECO:0007669"/>
    <property type="project" value="UniProtKB-KW"/>
</dbReference>
<organism evidence="1 2">
    <name type="scientific">Candidatus Acetatifactor stercoripullorum</name>
    <dbReference type="NCBI Taxonomy" id="2838414"/>
    <lineage>
        <taxon>Bacteria</taxon>
        <taxon>Bacillati</taxon>
        <taxon>Bacillota</taxon>
        <taxon>Clostridia</taxon>
        <taxon>Lachnospirales</taxon>
        <taxon>Lachnospiraceae</taxon>
        <taxon>Acetatifactor</taxon>
    </lineage>
</organism>
<dbReference type="Proteomes" id="UP000824265">
    <property type="component" value="Unassembled WGS sequence"/>
</dbReference>
<gene>
    <name evidence="1" type="ORF">H9742_04700</name>
</gene>
<dbReference type="InterPro" id="IPR036412">
    <property type="entry name" value="HAD-like_sf"/>
</dbReference>
<dbReference type="Pfam" id="PF00702">
    <property type="entry name" value="Hydrolase"/>
    <property type="match status" value="1"/>
</dbReference>
<dbReference type="SFLD" id="SFLDG01129">
    <property type="entry name" value="C1.5:_HAD__Beta-PGM__Phosphata"/>
    <property type="match status" value="1"/>
</dbReference>
<reference evidence="1" key="1">
    <citation type="journal article" date="2021" name="PeerJ">
        <title>Extensive microbial diversity within the chicken gut microbiome revealed by metagenomics and culture.</title>
        <authorList>
            <person name="Gilroy R."/>
            <person name="Ravi A."/>
            <person name="Getino M."/>
            <person name="Pursley I."/>
            <person name="Horton D.L."/>
            <person name="Alikhan N.F."/>
            <person name="Baker D."/>
            <person name="Gharbi K."/>
            <person name="Hall N."/>
            <person name="Watson M."/>
            <person name="Adriaenssens E.M."/>
            <person name="Foster-Nyarko E."/>
            <person name="Jarju S."/>
            <person name="Secka A."/>
            <person name="Antonio M."/>
            <person name="Oren A."/>
            <person name="Chaudhuri R.R."/>
            <person name="La Ragione R."/>
            <person name="Hildebrand F."/>
            <person name="Pallen M.J."/>
        </authorList>
    </citation>
    <scope>NUCLEOTIDE SEQUENCE</scope>
    <source>
        <strain evidence="1">CHK195-6426</strain>
    </source>
</reference>
<accession>A0A9D1R4F0</accession>
<name>A0A9D1R4F0_9FIRM</name>
<reference evidence="1" key="2">
    <citation type="submission" date="2021-04" db="EMBL/GenBank/DDBJ databases">
        <authorList>
            <person name="Gilroy R."/>
        </authorList>
    </citation>
    <scope>NUCLEOTIDE SEQUENCE</scope>
    <source>
        <strain evidence="1">CHK195-6426</strain>
    </source>
</reference>
<dbReference type="SUPFAM" id="SSF56784">
    <property type="entry name" value="HAD-like"/>
    <property type="match status" value="1"/>
</dbReference>
<protein>
    <submittedName>
        <fullName evidence="1">HAD family hydrolase</fullName>
    </submittedName>
</protein>
<comment type="caution">
    <text evidence="1">The sequence shown here is derived from an EMBL/GenBank/DDBJ whole genome shotgun (WGS) entry which is preliminary data.</text>
</comment>
<dbReference type="SFLD" id="SFLDS00003">
    <property type="entry name" value="Haloacid_Dehalogenase"/>
    <property type="match status" value="1"/>
</dbReference>
<keyword evidence="1" id="KW-0378">Hydrolase</keyword>
<dbReference type="Gene3D" id="1.10.150.240">
    <property type="entry name" value="Putative phosphatase, domain 2"/>
    <property type="match status" value="1"/>
</dbReference>
<sequence length="330" mass="36581">MTARNTIAEWKNLDCTYDGIFQAGRNGVKSILSPLDGRSEFVVFQTGKILVTLPNSAVPVYYPLISHPFRGPAKAVLMDLDGTSIKSEGFWIGVIEQTVCALMGNPSFRLSKEDIPFVSGFSVSEHLKYCIAKYRLDADMETARKCYMDVVHRETREILEGKGRENAYMPAPGLKKFLQRLKESHIKIGLVTSGLYEKAMPEIISGFREMDCRKPYLGDPMKFYDAVITAGTSFGDGCAGTLGELCAKPHPWLYREICEVGLGIHEEEFSSVIVLEDSAAGVLAARLAGFDVIGMRDGNIEAAGLTDLVWSMEERLENILPCILGKEERF</sequence>
<dbReference type="PANTHER" id="PTHR18901:SF38">
    <property type="entry name" value="PSEUDOURIDINE-5'-PHOSPHATASE"/>
    <property type="match status" value="1"/>
</dbReference>
<dbReference type="InterPro" id="IPR023214">
    <property type="entry name" value="HAD_sf"/>
</dbReference>
<proteinExistence type="predicted"/>
<dbReference type="AlphaFoldDB" id="A0A9D1R4F0"/>
<dbReference type="InterPro" id="IPR023198">
    <property type="entry name" value="PGP-like_dom2"/>
</dbReference>